<evidence type="ECO:0000313" key="2">
    <source>
        <dbReference type="Proteomes" id="UP000232722"/>
    </source>
</evidence>
<reference evidence="1 2" key="2">
    <citation type="submission" date="2017-09" db="EMBL/GenBank/DDBJ databases">
        <title>Extensive intraspecific genome diversity in a model arbuscular mycorrhizal fungus.</title>
        <authorList>
            <person name="Chen E.C."/>
            <person name="Morin E."/>
            <person name="Beaudet D."/>
            <person name="Noel J."/>
            <person name="Ndikumana S."/>
            <person name="Charron P."/>
            <person name="St-Onge C."/>
            <person name="Giorgi J."/>
            <person name="Grigoriev I.V."/>
            <person name="Roux C."/>
            <person name="Martin F.M."/>
            <person name="Corradi N."/>
        </authorList>
    </citation>
    <scope>NUCLEOTIDE SEQUENCE [LARGE SCALE GENOMIC DNA]</scope>
    <source>
        <strain evidence="1 2">A5</strain>
    </source>
</reference>
<sequence length="89" mass="10383">MAKLKGFKDMAKHHAENQTPEITRVAHRIDYIFGNNNILNASIHTFAQQIPPSHFTSDHKAVITLLQNDLFKRSQYRQGNRRDEQKEKP</sequence>
<name>A0A2N0NL05_9GLOM</name>
<dbReference type="Proteomes" id="UP000232722">
    <property type="component" value="Unassembled WGS sequence"/>
</dbReference>
<gene>
    <name evidence="1" type="ORF">RhiirA5_368052</name>
</gene>
<dbReference type="SUPFAM" id="SSF56219">
    <property type="entry name" value="DNase I-like"/>
    <property type="match status" value="1"/>
</dbReference>
<reference evidence="1 2" key="1">
    <citation type="submission" date="2016-04" db="EMBL/GenBank/DDBJ databases">
        <title>Genome analyses suggest a sexual origin of heterokaryosis in a supposedly ancient asexual fungus.</title>
        <authorList>
            <person name="Ropars J."/>
            <person name="Sedzielewska K."/>
            <person name="Noel J."/>
            <person name="Charron P."/>
            <person name="Farinelli L."/>
            <person name="Marton T."/>
            <person name="Kruger M."/>
            <person name="Pelin A."/>
            <person name="Brachmann A."/>
            <person name="Corradi N."/>
        </authorList>
    </citation>
    <scope>NUCLEOTIDE SEQUENCE [LARGE SCALE GENOMIC DNA]</scope>
    <source>
        <strain evidence="1 2">A5</strain>
    </source>
</reference>
<proteinExistence type="predicted"/>
<dbReference type="EMBL" id="LLXJ01004971">
    <property type="protein sequence ID" value="PKB95251.1"/>
    <property type="molecule type" value="Genomic_DNA"/>
</dbReference>
<feature type="non-terminal residue" evidence="1">
    <location>
        <position position="89"/>
    </location>
</feature>
<organism evidence="1 2">
    <name type="scientific">Rhizophagus irregularis</name>
    <dbReference type="NCBI Taxonomy" id="588596"/>
    <lineage>
        <taxon>Eukaryota</taxon>
        <taxon>Fungi</taxon>
        <taxon>Fungi incertae sedis</taxon>
        <taxon>Mucoromycota</taxon>
        <taxon>Glomeromycotina</taxon>
        <taxon>Glomeromycetes</taxon>
        <taxon>Glomerales</taxon>
        <taxon>Glomeraceae</taxon>
        <taxon>Rhizophagus</taxon>
    </lineage>
</organism>
<dbReference type="AlphaFoldDB" id="A0A2N0NL05"/>
<protein>
    <submittedName>
        <fullName evidence="1">Uncharacterized protein</fullName>
    </submittedName>
</protein>
<dbReference type="InterPro" id="IPR036691">
    <property type="entry name" value="Endo/exonu/phosph_ase_sf"/>
</dbReference>
<dbReference type="VEuPathDB" id="FungiDB:RhiirA1_426374"/>
<accession>A0A2N0NL05</accession>
<comment type="caution">
    <text evidence="1">The sequence shown here is derived from an EMBL/GenBank/DDBJ whole genome shotgun (WGS) entry which is preliminary data.</text>
</comment>
<evidence type="ECO:0000313" key="1">
    <source>
        <dbReference type="EMBL" id="PKB95251.1"/>
    </source>
</evidence>